<feature type="transmembrane region" description="Helical" evidence="1">
    <location>
        <begin position="137"/>
        <end position="160"/>
    </location>
</feature>
<accession>A0ABV2KPE4</accession>
<comment type="caution">
    <text evidence="3">The sequence shown here is derived from an EMBL/GenBank/DDBJ whole genome shotgun (WGS) entry which is preliminary data.</text>
</comment>
<gene>
    <name evidence="3" type="ORF">ABID44_003267</name>
</gene>
<feature type="transmembrane region" description="Helical" evidence="1">
    <location>
        <begin position="52"/>
        <end position="72"/>
    </location>
</feature>
<dbReference type="Pfam" id="PF01757">
    <property type="entry name" value="Acyl_transf_3"/>
    <property type="match status" value="1"/>
</dbReference>
<evidence type="ECO:0000256" key="1">
    <source>
        <dbReference type="SAM" id="Phobius"/>
    </source>
</evidence>
<dbReference type="RefSeq" id="WP_354152753.1">
    <property type="nucleotide sequence ID" value="NZ_JBEPMN010000016.1"/>
</dbReference>
<name>A0ABV2KPE4_9HYPH</name>
<protein>
    <submittedName>
        <fullName evidence="3">Peptidoglycan/LPS O-acetylase OafA/YrhL</fullName>
    </submittedName>
</protein>
<organism evidence="3 4">
    <name type="scientific">Aquamicrobium ahrensii</name>
    <dbReference type="NCBI Taxonomy" id="469551"/>
    <lineage>
        <taxon>Bacteria</taxon>
        <taxon>Pseudomonadati</taxon>
        <taxon>Pseudomonadota</taxon>
        <taxon>Alphaproteobacteria</taxon>
        <taxon>Hyphomicrobiales</taxon>
        <taxon>Phyllobacteriaceae</taxon>
        <taxon>Aquamicrobium</taxon>
    </lineage>
</organism>
<feature type="transmembrane region" description="Helical" evidence="1">
    <location>
        <begin position="195"/>
        <end position="213"/>
    </location>
</feature>
<keyword evidence="1" id="KW-1133">Transmembrane helix</keyword>
<dbReference type="InterPro" id="IPR002656">
    <property type="entry name" value="Acyl_transf_3_dom"/>
</dbReference>
<dbReference type="Proteomes" id="UP001549143">
    <property type="component" value="Unassembled WGS sequence"/>
</dbReference>
<evidence type="ECO:0000313" key="3">
    <source>
        <dbReference type="EMBL" id="MET3662916.1"/>
    </source>
</evidence>
<dbReference type="PANTHER" id="PTHR23028">
    <property type="entry name" value="ACETYLTRANSFERASE"/>
    <property type="match status" value="1"/>
</dbReference>
<keyword evidence="1" id="KW-0472">Membrane</keyword>
<feature type="transmembrane region" description="Helical" evidence="1">
    <location>
        <begin position="250"/>
        <end position="266"/>
    </location>
</feature>
<feature type="domain" description="Acyltransferase 3" evidence="2">
    <location>
        <begin position="13"/>
        <end position="333"/>
    </location>
</feature>
<evidence type="ECO:0000313" key="4">
    <source>
        <dbReference type="Proteomes" id="UP001549143"/>
    </source>
</evidence>
<feature type="transmembrane region" description="Helical" evidence="1">
    <location>
        <begin position="220"/>
        <end position="238"/>
    </location>
</feature>
<dbReference type="PANTHER" id="PTHR23028:SF131">
    <property type="entry name" value="BLR2367 PROTEIN"/>
    <property type="match status" value="1"/>
</dbReference>
<reference evidence="3 4" key="1">
    <citation type="submission" date="2024-06" db="EMBL/GenBank/DDBJ databases">
        <title>Genomic Encyclopedia of Type Strains, Phase IV (KMG-IV): sequencing the most valuable type-strain genomes for metagenomic binning, comparative biology and taxonomic classification.</title>
        <authorList>
            <person name="Goeker M."/>
        </authorList>
    </citation>
    <scope>NUCLEOTIDE SEQUENCE [LARGE SCALE GENOMIC DNA]</scope>
    <source>
        <strain evidence="3 4">DSM 19730</strain>
    </source>
</reference>
<sequence length="361" mass="39797">MKQKRDGQVQLNSLQQARGLAAMAVVAFHLSIMMALPRYLGQELFTDYTRRGNLGVDFFFVLSGFIIIFAHGHDIGQPHRLRNYLTRRFVRLFPVYWVYVGVFCLLVAMGFGASATIPETFSQWISTFTLVRLDNLTFPIAPAWTLVHELAFYLVFALLIASRRAGIMVFGLWMVACVVLGEHPDYHEQTPWTTYLSPLNLNFLAGMLAYLGWKHGRPAIVKCAFPAGLVMFAAIYLAEQGGVPYGSAQPVYAISFGLLIAGAAALESGGQWPSGLRLFNLIGDASYSIYLTHLAFLGLTGKIFIRLSAYLPLSPELIYLLVFAGTVACGCLAHLLVERPVIAICRRRLPGKPSLAVQGAA</sequence>
<keyword evidence="1" id="KW-0812">Transmembrane</keyword>
<keyword evidence="4" id="KW-1185">Reference proteome</keyword>
<dbReference type="InterPro" id="IPR050879">
    <property type="entry name" value="Acyltransferase_3"/>
</dbReference>
<evidence type="ECO:0000259" key="2">
    <source>
        <dbReference type="Pfam" id="PF01757"/>
    </source>
</evidence>
<proteinExistence type="predicted"/>
<feature type="transmembrane region" description="Helical" evidence="1">
    <location>
        <begin position="93"/>
        <end position="117"/>
    </location>
</feature>
<dbReference type="EMBL" id="JBEPMN010000016">
    <property type="protein sequence ID" value="MET3662916.1"/>
    <property type="molecule type" value="Genomic_DNA"/>
</dbReference>
<feature type="transmembrane region" description="Helical" evidence="1">
    <location>
        <begin position="167"/>
        <end position="183"/>
    </location>
</feature>
<feature type="transmembrane region" description="Helical" evidence="1">
    <location>
        <begin position="287"/>
        <end position="305"/>
    </location>
</feature>
<feature type="transmembrane region" description="Helical" evidence="1">
    <location>
        <begin position="317"/>
        <end position="337"/>
    </location>
</feature>
<feature type="transmembrane region" description="Helical" evidence="1">
    <location>
        <begin position="20"/>
        <end position="40"/>
    </location>
</feature>